<proteinExistence type="predicted"/>
<evidence type="ECO:0000256" key="2">
    <source>
        <dbReference type="SAM" id="Phobius"/>
    </source>
</evidence>
<evidence type="ECO:0000313" key="3">
    <source>
        <dbReference type="EMBL" id="OGY52029.1"/>
    </source>
</evidence>
<accession>A0A1G1YIB4</accession>
<reference evidence="3 4" key="1">
    <citation type="journal article" date="2016" name="Nat. Commun.">
        <title>Thousands of microbial genomes shed light on interconnected biogeochemical processes in an aquifer system.</title>
        <authorList>
            <person name="Anantharaman K."/>
            <person name="Brown C.T."/>
            <person name="Hug L.A."/>
            <person name="Sharon I."/>
            <person name="Castelle C.J."/>
            <person name="Probst A.J."/>
            <person name="Thomas B.C."/>
            <person name="Singh A."/>
            <person name="Wilkins M.J."/>
            <person name="Karaoz U."/>
            <person name="Brodie E.L."/>
            <person name="Williams K.H."/>
            <person name="Hubbard S.S."/>
            <person name="Banfield J.F."/>
        </authorList>
    </citation>
    <scope>NUCLEOTIDE SEQUENCE [LARGE SCALE GENOMIC DNA]</scope>
</reference>
<feature type="transmembrane region" description="Helical" evidence="2">
    <location>
        <begin position="44"/>
        <end position="62"/>
    </location>
</feature>
<evidence type="ECO:0000256" key="1">
    <source>
        <dbReference type="SAM" id="MobiDB-lite"/>
    </source>
</evidence>
<keyword evidence="2" id="KW-0472">Membrane</keyword>
<dbReference type="STRING" id="1797542.A3J59_03885"/>
<feature type="compositionally biased region" description="Basic residues" evidence="1">
    <location>
        <begin position="15"/>
        <end position="24"/>
    </location>
</feature>
<evidence type="ECO:0000313" key="4">
    <source>
        <dbReference type="Proteomes" id="UP000177310"/>
    </source>
</evidence>
<organism evidence="3 4">
    <name type="scientific">Candidatus Buchananbacteria bacterium RIFCSPHIGHO2_02_FULL_56_16</name>
    <dbReference type="NCBI Taxonomy" id="1797542"/>
    <lineage>
        <taxon>Bacteria</taxon>
        <taxon>Candidatus Buchananiibacteriota</taxon>
    </lineage>
</organism>
<dbReference type="Pfam" id="PF11303">
    <property type="entry name" value="DUF3105"/>
    <property type="match status" value="1"/>
</dbReference>
<feature type="region of interest" description="Disordered" evidence="1">
    <location>
        <begin position="1"/>
        <end position="37"/>
    </location>
</feature>
<keyword evidence="2" id="KW-0812">Transmembrane</keyword>
<sequence length="210" mass="23599">MQIVNQPPINAAVRPTKRERRQLKREKYESEQQRGQQKKMVAKLTKYGVLILVVGGVGYGIFRAGARPRPGETVVDLGNQHIASVTANHAPYNTFPPTSGPHVGDKAVAGIHTEQIPDELQLHNLEDGEVIIHYDPSRITADTVRELEALVNGYREKMLLEPYINPALPAPIVLTAWTKIDQLETFDQERIVNFIKAYQGIDHHKQTTKL</sequence>
<dbReference type="InterPro" id="IPR021454">
    <property type="entry name" value="DUF3105"/>
</dbReference>
<evidence type="ECO:0008006" key="5">
    <source>
        <dbReference type="Google" id="ProtNLM"/>
    </source>
</evidence>
<protein>
    <recommendedName>
        <fullName evidence="5">DUF3105 domain-containing protein</fullName>
    </recommendedName>
</protein>
<dbReference type="Proteomes" id="UP000177310">
    <property type="component" value="Unassembled WGS sequence"/>
</dbReference>
<dbReference type="AlphaFoldDB" id="A0A1G1YIB4"/>
<comment type="caution">
    <text evidence="3">The sequence shown here is derived from an EMBL/GenBank/DDBJ whole genome shotgun (WGS) entry which is preliminary data.</text>
</comment>
<gene>
    <name evidence="3" type="ORF">A3J59_03885</name>
</gene>
<dbReference type="EMBL" id="MHIL01000010">
    <property type="protein sequence ID" value="OGY52029.1"/>
    <property type="molecule type" value="Genomic_DNA"/>
</dbReference>
<keyword evidence="2" id="KW-1133">Transmembrane helix</keyword>
<name>A0A1G1YIB4_9BACT</name>